<proteinExistence type="predicted"/>
<comment type="caution">
    <text evidence="1">The sequence shown here is derived from an EMBL/GenBank/DDBJ whole genome shotgun (WGS) entry which is preliminary data.</text>
</comment>
<name>A0AAV4T076_CAEEX</name>
<protein>
    <submittedName>
        <fullName evidence="1">Uncharacterized protein</fullName>
    </submittedName>
</protein>
<organism evidence="1 2">
    <name type="scientific">Caerostris extrusa</name>
    <name type="common">Bark spider</name>
    <name type="synonym">Caerostris bankana</name>
    <dbReference type="NCBI Taxonomy" id="172846"/>
    <lineage>
        <taxon>Eukaryota</taxon>
        <taxon>Metazoa</taxon>
        <taxon>Ecdysozoa</taxon>
        <taxon>Arthropoda</taxon>
        <taxon>Chelicerata</taxon>
        <taxon>Arachnida</taxon>
        <taxon>Araneae</taxon>
        <taxon>Araneomorphae</taxon>
        <taxon>Entelegynae</taxon>
        <taxon>Araneoidea</taxon>
        <taxon>Araneidae</taxon>
        <taxon>Caerostris</taxon>
    </lineage>
</organism>
<evidence type="ECO:0000313" key="1">
    <source>
        <dbReference type="EMBL" id="GIY38165.1"/>
    </source>
</evidence>
<dbReference type="AlphaFoldDB" id="A0AAV4T076"/>
<reference evidence="1 2" key="1">
    <citation type="submission" date="2021-06" db="EMBL/GenBank/DDBJ databases">
        <title>Caerostris extrusa draft genome.</title>
        <authorList>
            <person name="Kono N."/>
            <person name="Arakawa K."/>
        </authorList>
    </citation>
    <scope>NUCLEOTIDE SEQUENCE [LARGE SCALE GENOMIC DNA]</scope>
</reference>
<dbReference type="Proteomes" id="UP001054945">
    <property type="component" value="Unassembled WGS sequence"/>
</dbReference>
<dbReference type="EMBL" id="BPLR01010268">
    <property type="protein sequence ID" value="GIY38165.1"/>
    <property type="molecule type" value="Genomic_DNA"/>
</dbReference>
<keyword evidence="2" id="KW-1185">Reference proteome</keyword>
<sequence length="122" mass="13528">MEVTITTVRQSVKRGKMSRDLCFFPRPHPHPHRRIDPASIANYPSAATDDLQTIAPLHFASVARQHQRGKKVGRLAASRSIKKPFASLQNTVVSVSGDTPVVSQRFCLSKADHLSSELEINE</sequence>
<evidence type="ECO:0000313" key="2">
    <source>
        <dbReference type="Proteomes" id="UP001054945"/>
    </source>
</evidence>
<accession>A0AAV4T076</accession>
<gene>
    <name evidence="1" type="ORF">CEXT_89081</name>
</gene>